<evidence type="ECO:0000256" key="1">
    <source>
        <dbReference type="ARBA" id="ARBA00008668"/>
    </source>
</evidence>
<dbReference type="InterPro" id="IPR036709">
    <property type="entry name" value="Autotransporte_beta_dom_sf"/>
</dbReference>
<feature type="active site" evidence="4">
    <location>
        <position position="302"/>
    </location>
</feature>
<dbReference type="Gene3D" id="2.40.128.130">
    <property type="entry name" value="Autotransporter beta-domain"/>
    <property type="match status" value="1"/>
</dbReference>
<dbReference type="EC" id="3.1.1.1" evidence="7"/>
<dbReference type="InterPro" id="IPR008265">
    <property type="entry name" value="Lipase_GDSL_AS"/>
</dbReference>
<dbReference type="SUPFAM" id="SSF52266">
    <property type="entry name" value="SGNH hydrolase"/>
    <property type="match status" value="1"/>
</dbReference>
<gene>
    <name evidence="7" type="primary">estP</name>
    <name evidence="7" type="ORF">NCTC9426_00491</name>
</gene>
<dbReference type="RefSeq" id="WP_115368765.1">
    <property type="nucleotide sequence ID" value="NZ_UGPZ01000002.1"/>
</dbReference>
<dbReference type="GO" id="GO:0006629">
    <property type="term" value="P:lipid metabolic process"/>
    <property type="evidence" value="ECO:0007669"/>
    <property type="project" value="InterPro"/>
</dbReference>
<feature type="active site" description="Nucleophile" evidence="4">
    <location>
        <position position="37"/>
    </location>
</feature>
<dbReference type="GO" id="GO:0016298">
    <property type="term" value="F:lipase activity"/>
    <property type="evidence" value="ECO:0007669"/>
    <property type="project" value="InterPro"/>
</dbReference>
<organism evidence="7 8">
    <name type="scientific">Moraxella bovis</name>
    <dbReference type="NCBI Taxonomy" id="476"/>
    <lineage>
        <taxon>Bacteria</taxon>
        <taxon>Pseudomonadati</taxon>
        <taxon>Pseudomonadota</taxon>
        <taxon>Gammaproteobacteria</taxon>
        <taxon>Moraxellales</taxon>
        <taxon>Moraxellaceae</taxon>
        <taxon>Moraxella</taxon>
    </lineage>
</organism>
<dbReference type="PROSITE" id="PS51208">
    <property type="entry name" value="AUTOTRANSPORTER"/>
    <property type="match status" value="1"/>
</dbReference>
<feature type="chain" id="PRO_5016697471" evidence="5">
    <location>
        <begin position="26"/>
        <end position="616"/>
    </location>
</feature>
<dbReference type="InterPro" id="IPR017186">
    <property type="entry name" value="Lipase_autotranspt_EstA"/>
</dbReference>
<dbReference type="InterPro" id="IPR036514">
    <property type="entry name" value="SGNH_hydro_sf"/>
</dbReference>
<dbReference type="InterPro" id="IPR001087">
    <property type="entry name" value="GDSL"/>
</dbReference>
<dbReference type="SMART" id="SM00869">
    <property type="entry name" value="Autotransporter"/>
    <property type="match status" value="1"/>
</dbReference>
<protein>
    <submittedName>
        <fullName evidence="7">Esterase EstP</fullName>
        <ecNumber evidence="7">3.1.1.1</ecNumber>
    </submittedName>
</protein>
<dbReference type="InterPro" id="IPR005546">
    <property type="entry name" value="Autotransporte_beta"/>
</dbReference>
<dbReference type="CDD" id="cd01847">
    <property type="entry name" value="Triacylglycerol_lipase_like"/>
    <property type="match status" value="1"/>
</dbReference>
<evidence type="ECO:0000259" key="6">
    <source>
        <dbReference type="PROSITE" id="PS51208"/>
    </source>
</evidence>
<name>A0A378PPK6_MORBO</name>
<accession>A0A378PPK6</accession>
<dbReference type="PANTHER" id="PTHR45648">
    <property type="entry name" value="GDSL LIPASE/ACYLHYDROLASE FAMILY PROTEIN (AFU_ORTHOLOGUE AFUA_4G14700)"/>
    <property type="match status" value="1"/>
</dbReference>
<sequence>MKKSAFAKYSALALMVGMCLHTAYAKEFSQVIIFGDSLSDTGRLKDMVARKDGTLGNTLQPSFTTNPDPVWSSLFAQSYGKTASANTPYNPTGTNYAVGGARSGSEVNWNGFVSVPSTKTQITDHLTATGGKADPNTLYAIWIGSNDLISASQATTTAEAQNAIKGAVTRTVIDIETLNQAGATTILVPNVPDLSLTPRAIYGESLMAGVQDKAKLASSLYNSGLFEALNQSTANIIPANTFALLQEATTNKEAFGFKNTQGVACQMPARTTGADDVASTSLACTKANLIENGANDTYAFADDIHPSGRTHRILAQYYRSIMDAPTHMGKLSGELVKTGSAHDRHVYRQLDRLSGSQHSIWANVHASDRTDPTTQIGLDVAGSSSHTGAYLSHQNQDYVLDDTLSSDVKTIGMGLYHRHDIGNVRLKGVAGIDRLSVDTHRHIDWEGASRSHTADTTARRFHAGLQASYGIDMGKATVRPLIGVHAQKVKVRDLVENEPTLSTAMRFGEQEQKSLQGEIGVDVAYPISPALTLTGGIAHAHEFNDDERTINATLTSIREYTKGFNTSVSTDKSHATTAHLGVQGQLGKANIHAGVHATHQDSDTDVGGSLGVRLMF</sequence>
<dbReference type="InterPro" id="IPR051058">
    <property type="entry name" value="GDSL_Est/Lipase"/>
</dbReference>
<dbReference type="PIRSF" id="PIRSF037375">
    <property type="entry name" value="Autotrns_EstA"/>
    <property type="match status" value="1"/>
</dbReference>
<dbReference type="Pfam" id="PF00657">
    <property type="entry name" value="Lipase_GDSL"/>
    <property type="match status" value="1"/>
</dbReference>
<feature type="signal peptide" evidence="5">
    <location>
        <begin position="1"/>
        <end position="25"/>
    </location>
</feature>
<dbReference type="AlphaFoldDB" id="A0A378PPK6"/>
<feature type="active site" evidence="4">
    <location>
        <position position="305"/>
    </location>
</feature>
<feature type="domain" description="Autotransporter" evidence="6">
    <location>
        <begin position="339"/>
        <end position="616"/>
    </location>
</feature>
<dbReference type="PROSITE" id="PS01098">
    <property type="entry name" value="LIPASE_GDSL_SER"/>
    <property type="match status" value="1"/>
</dbReference>
<evidence type="ECO:0000256" key="5">
    <source>
        <dbReference type="SAM" id="SignalP"/>
    </source>
</evidence>
<dbReference type="EMBL" id="UGPZ01000002">
    <property type="protein sequence ID" value="STY90475.1"/>
    <property type="molecule type" value="Genomic_DNA"/>
</dbReference>
<evidence type="ECO:0000256" key="4">
    <source>
        <dbReference type="PIRSR" id="PIRSR037375-1"/>
    </source>
</evidence>
<dbReference type="PANTHER" id="PTHR45648:SF22">
    <property type="entry name" value="GDSL LIPASE_ACYLHYDROLASE FAMILY PROTEIN (AFU_ORTHOLOGUE AFUA_4G14700)"/>
    <property type="match status" value="1"/>
</dbReference>
<dbReference type="GO" id="GO:0106435">
    <property type="term" value="F:carboxylesterase activity"/>
    <property type="evidence" value="ECO:0007669"/>
    <property type="project" value="UniProtKB-EC"/>
</dbReference>
<keyword evidence="2 5" id="KW-0732">Signal</keyword>
<proteinExistence type="inferred from homology"/>
<dbReference type="Proteomes" id="UP000254133">
    <property type="component" value="Unassembled WGS sequence"/>
</dbReference>
<evidence type="ECO:0000313" key="7">
    <source>
        <dbReference type="EMBL" id="STY90475.1"/>
    </source>
</evidence>
<evidence type="ECO:0000313" key="8">
    <source>
        <dbReference type="Proteomes" id="UP000254133"/>
    </source>
</evidence>
<keyword evidence="3 7" id="KW-0378">Hydrolase</keyword>
<dbReference type="SUPFAM" id="SSF103515">
    <property type="entry name" value="Autotransporter"/>
    <property type="match status" value="1"/>
</dbReference>
<reference evidence="7 8" key="1">
    <citation type="submission" date="2018-06" db="EMBL/GenBank/DDBJ databases">
        <authorList>
            <consortium name="Pathogen Informatics"/>
            <person name="Doyle S."/>
        </authorList>
    </citation>
    <scope>NUCLEOTIDE SEQUENCE [LARGE SCALE GENOMIC DNA]</scope>
    <source>
        <strain evidence="7 8">NCTC9426</strain>
    </source>
</reference>
<evidence type="ECO:0000256" key="2">
    <source>
        <dbReference type="ARBA" id="ARBA00022729"/>
    </source>
</evidence>
<comment type="similarity">
    <text evidence="1">Belongs to the 'GDSL' lipolytic enzyme family.</text>
</comment>
<dbReference type="Pfam" id="PF03797">
    <property type="entry name" value="Autotransporter"/>
    <property type="match status" value="1"/>
</dbReference>
<evidence type="ECO:0000256" key="3">
    <source>
        <dbReference type="ARBA" id="ARBA00022801"/>
    </source>
</evidence>
<dbReference type="Gene3D" id="3.40.50.1110">
    <property type="entry name" value="SGNH hydrolase"/>
    <property type="match status" value="1"/>
</dbReference>